<dbReference type="InterPro" id="IPR000742">
    <property type="entry name" value="EGF"/>
</dbReference>
<keyword evidence="4" id="KW-1133">Transmembrane helix</keyword>
<feature type="region of interest" description="Disordered" evidence="3">
    <location>
        <begin position="56"/>
        <end position="122"/>
    </location>
</feature>
<accession>A0A9W2Z5H2</accession>
<feature type="region of interest" description="Disordered" evidence="3">
    <location>
        <begin position="234"/>
        <end position="256"/>
    </location>
</feature>
<feature type="compositionally biased region" description="Polar residues" evidence="3">
    <location>
        <begin position="166"/>
        <end position="175"/>
    </location>
</feature>
<feature type="disulfide bond" evidence="1">
    <location>
        <begin position="467"/>
        <end position="476"/>
    </location>
</feature>
<feature type="compositionally biased region" description="Low complexity" evidence="3">
    <location>
        <begin position="102"/>
        <end position="114"/>
    </location>
</feature>
<feature type="compositionally biased region" description="Basic and acidic residues" evidence="3">
    <location>
        <begin position="74"/>
        <end position="85"/>
    </location>
</feature>
<dbReference type="OrthoDB" id="6103745at2759"/>
<dbReference type="PROSITE" id="PS00022">
    <property type="entry name" value="EGF_1"/>
    <property type="match status" value="1"/>
</dbReference>
<dbReference type="Proteomes" id="UP001165740">
    <property type="component" value="Chromosome 16"/>
</dbReference>
<feature type="compositionally biased region" description="Low complexity" evidence="3">
    <location>
        <begin position="246"/>
        <end position="256"/>
    </location>
</feature>
<feature type="domain" description="EGF-like" evidence="6">
    <location>
        <begin position="446"/>
        <end position="477"/>
    </location>
</feature>
<evidence type="ECO:0000256" key="5">
    <source>
        <dbReference type="SAM" id="SignalP"/>
    </source>
</evidence>
<evidence type="ECO:0000256" key="3">
    <source>
        <dbReference type="SAM" id="MobiDB-lite"/>
    </source>
</evidence>
<keyword evidence="1" id="KW-0245">EGF-like domain</keyword>
<sequence length="606" mass="65653">MYINHLTRMSSLVCCILVLVLSLSQMVSSDWEVINDVDEPENFLLAEEFIPVEPVSKNSAKGNKRSLSSVKTTPKADSDKDKAAETKPLPEASSAGSQQTNKAATTSTTTPAAETEAKKVASDDGVDLKVEGFIPVEEKVKSPTRKLAQAADTSAESNDDTRKNPESSSGKATSADSEKERKTLIPRLKNIDEQKIVDIACIDKSSWECLMFKEDYMALKKDWNLSDQALAKLRAKRQASNGNNPSSTETTTTKTSATTMIQDLGSGQELYTSTVTKVSDVSISQSTNYKLKNASEVIDATRKQKIKAELEEQLKQLFKNMTGFIGVTIKDVLVNPNGEVEIQWQIIVNGSDSGFLNGNITSILDKLFGELNDINGTFNKIVVTGLELEGGLNITDIAQQFENFFKNPCQGNPCDNGYGGCEATKVDNRSPFEVTCFHNCILFEKNNNSCIHGECELDVNFNAICACPANWEGAFCESKVNKKLDAGQITGVTLGAIAVTAGLLGCCFWFLACRKSDRDIAFTHYSDEDGSGSFSNPSSKLSAFVIDRPKVSVNPFQVFSSANASSVGTAPSSQANFGRRSSVGILNSDDALVPPEPSTQYPYSNA</sequence>
<feature type="region of interest" description="Disordered" evidence="3">
    <location>
        <begin position="587"/>
        <end position="606"/>
    </location>
</feature>
<dbReference type="GeneID" id="106070143"/>
<keyword evidence="1" id="KW-1015">Disulfide bond</keyword>
<comment type="caution">
    <text evidence="1">Lacks conserved residue(s) required for the propagation of feature annotation.</text>
</comment>
<keyword evidence="4" id="KW-0812">Transmembrane</keyword>
<keyword evidence="7" id="KW-1185">Reference proteome</keyword>
<evidence type="ECO:0000256" key="2">
    <source>
        <dbReference type="SAM" id="Coils"/>
    </source>
</evidence>
<feature type="signal peptide" evidence="5">
    <location>
        <begin position="1"/>
        <end position="29"/>
    </location>
</feature>
<gene>
    <name evidence="8" type="primary">LOC106070143</name>
</gene>
<evidence type="ECO:0000256" key="4">
    <source>
        <dbReference type="SAM" id="Phobius"/>
    </source>
</evidence>
<keyword evidence="5" id="KW-0732">Signal</keyword>
<keyword evidence="2" id="KW-0175">Coiled coil</keyword>
<dbReference type="PROSITE" id="PS50026">
    <property type="entry name" value="EGF_3"/>
    <property type="match status" value="1"/>
</dbReference>
<dbReference type="AlphaFoldDB" id="A0A9W2Z5H2"/>
<keyword evidence="4" id="KW-0472">Membrane</keyword>
<feature type="region of interest" description="Disordered" evidence="3">
    <location>
        <begin position="140"/>
        <end position="181"/>
    </location>
</feature>
<evidence type="ECO:0000313" key="7">
    <source>
        <dbReference type="Proteomes" id="UP001165740"/>
    </source>
</evidence>
<feature type="compositionally biased region" description="Polar residues" evidence="3">
    <location>
        <begin position="56"/>
        <end position="72"/>
    </location>
</feature>
<evidence type="ECO:0000313" key="8">
    <source>
        <dbReference type="RefSeq" id="XP_055870173.1"/>
    </source>
</evidence>
<feature type="chain" id="PRO_5040954313" evidence="5">
    <location>
        <begin position="30"/>
        <end position="606"/>
    </location>
</feature>
<organism evidence="7 8">
    <name type="scientific">Biomphalaria glabrata</name>
    <name type="common">Bloodfluke planorb</name>
    <name type="synonym">Freshwater snail</name>
    <dbReference type="NCBI Taxonomy" id="6526"/>
    <lineage>
        <taxon>Eukaryota</taxon>
        <taxon>Metazoa</taxon>
        <taxon>Spiralia</taxon>
        <taxon>Lophotrochozoa</taxon>
        <taxon>Mollusca</taxon>
        <taxon>Gastropoda</taxon>
        <taxon>Heterobranchia</taxon>
        <taxon>Euthyneura</taxon>
        <taxon>Panpulmonata</taxon>
        <taxon>Hygrophila</taxon>
        <taxon>Lymnaeoidea</taxon>
        <taxon>Planorbidae</taxon>
        <taxon>Biomphalaria</taxon>
    </lineage>
</organism>
<reference evidence="8" key="1">
    <citation type="submission" date="2025-08" db="UniProtKB">
        <authorList>
            <consortium name="RefSeq"/>
        </authorList>
    </citation>
    <scope>IDENTIFICATION</scope>
</reference>
<protein>
    <submittedName>
        <fullName evidence="8">Uncharacterized protein LOC106070143</fullName>
    </submittedName>
</protein>
<feature type="coiled-coil region" evidence="2">
    <location>
        <begin position="291"/>
        <end position="320"/>
    </location>
</feature>
<proteinExistence type="predicted"/>
<evidence type="ECO:0000259" key="6">
    <source>
        <dbReference type="PROSITE" id="PS50026"/>
    </source>
</evidence>
<evidence type="ECO:0000256" key="1">
    <source>
        <dbReference type="PROSITE-ProRule" id="PRU00076"/>
    </source>
</evidence>
<name>A0A9W2Z5H2_BIOGL</name>
<feature type="transmembrane region" description="Helical" evidence="4">
    <location>
        <begin position="489"/>
        <end position="512"/>
    </location>
</feature>
<dbReference type="OMA" id="ITWISIS"/>
<dbReference type="RefSeq" id="XP_055870173.1">
    <property type="nucleotide sequence ID" value="XM_056014198.1"/>
</dbReference>